<keyword evidence="2" id="KW-0813">Transport</keyword>
<dbReference type="InterPro" id="IPR007681">
    <property type="entry name" value="Mog1"/>
</dbReference>
<dbReference type="EMBL" id="JAVRRG010000109">
    <property type="protein sequence ID" value="KAK5084930.1"/>
    <property type="molecule type" value="Genomic_DNA"/>
</dbReference>
<keyword evidence="5" id="KW-1185">Reference proteome</keyword>
<evidence type="ECO:0008006" key="6">
    <source>
        <dbReference type="Google" id="ProtNLM"/>
    </source>
</evidence>
<evidence type="ECO:0000256" key="2">
    <source>
        <dbReference type="ARBA" id="ARBA00022448"/>
    </source>
</evidence>
<dbReference type="Proteomes" id="UP001345013">
    <property type="component" value="Unassembled WGS sequence"/>
</dbReference>
<gene>
    <name evidence="4" type="ORF">LTR24_007342</name>
</gene>
<dbReference type="PANTHER" id="PTHR15837:SF0">
    <property type="entry name" value="RAN GUANINE NUCLEOTIDE RELEASE FACTOR"/>
    <property type="match status" value="1"/>
</dbReference>
<dbReference type="PANTHER" id="PTHR15837">
    <property type="entry name" value="RAN GUANINE NUCLEOTIDE RELEASE FACTOR"/>
    <property type="match status" value="1"/>
</dbReference>
<accession>A0ABR0K3N2</accession>
<dbReference type="Gene3D" id="3.40.1000.10">
    <property type="entry name" value="Mog1/PsbP, alpha/beta/alpha sandwich"/>
    <property type="match status" value="1"/>
</dbReference>
<evidence type="ECO:0000256" key="3">
    <source>
        <dbReference type="ARBA" id="ARBA00022927"/>
    </source>
</evidence>
<organism evidence="4 5">
    <name type="scientific">Lithohypha guttulata</name>
    <dbReference type="NCBI Taxonomy" id="1690604"/>
    <lineage>
        <taxon>Eukaryota</taxon>
        <taxon>Fungi</taxon>
        <taxon>Dikarya</taxon>
        <taxon>Ascomycota</taxon>
        <taxon>Pezizomycotina</taxon>
        <taxon>Eurotiomycetes</taxon>
        <taxon>Chaetothyriomycetidae</taxon>
        <taxon>Chaetothyriales</taxon>
        <taxon>Trichomeriaceae</taxon>
        <taxon>Lithohypha</taxon>
    </lineage>
</organism>
<dbReference type="Pfam" id="PF04603">
    <property type="entry name" value="Mog1"/>
    <property type="match status" value="1"/>
</dbReference>
<comment type="caution">
    <text evidence="4">The sequence shown here is derived from an EMBL/GenBank/DDBJ whole genome shotgun (WGS) entry which is preliminary data.</text>
</comment>
<evidence type="ECO:0000256" key="1">
    <source>
        <dbReference type="ARBA" id="ARBA00010307"/>
    </source>
</evidence>
<protein>
    <recommendedName>
        <fullName evidence="6">Mog1p/PsbP-like protein</fullName>
    </recommendedName>
</protein>
<dbReference type="InterPro" id="IPR016123">
    <property type="entry name" value="Mog1/PsbP_a/b/a-sand"/>
</dbReference>
<dbReference type="SUPFAM" id="SSF55724">
    <property type="entry name" value="Mog1p/PsbP-like"/>
    <property type="match status" value="1"/>
</dbReference>
<proteinExistence type="inferred from homology"/>
<sequence length="246" mass="26927">MSSHISPRELYGGAIVVALPPDTIDASDLRQIPDHQEVFLRQKTLSSIIFEINEYQASETVGSAETSAVHTAATNLPIASSHVPPVDEAAATYHLKDVIAEPDYLSPDGVETVTLKLPRLSVTDFPTYLSAATIITPEIDHSAKSTLPVGWQSDPAQKEYQTKTQQLLVRMKEYGTDFCVRINVPLKEFPQAQSEAALTELAVADRMMRNIVESLDIKNFGLFGGGELEVKQEETIQPSGPQPALR</sequence>
<evidence type="ECO:0000313" key="5">
    <source>
        <dbReference type="Proteomes" id="UP001345013"/>
    </source>
</evidence>
<reference evidence="4 5" key="1">
    <citation type="submission" date="2023-08" db="EMBL/GenBank/DDBJ databases">
        <title>Black Yeasts Isolated from many extreme environments.</title>
        <authorList>
            <person name="Coleine C."/>
            <person name="Stajich J.E."/>
            <person name="Selbmann L."/>
        </authorList>
    </citation>
    <scope>NUCLEOTIDE SEQUENCE [LARGE SCALE GENOMIC DNA]</scope>
    <source>
        <strain evidence="4 5">CCFEE 5885</strain>
    </source>
</reference>
<name>A0ABR0K3N2_9EURO</name>
<comment type="similarity">
    <text evidence="1">Belongs to the MOG1 family.</text>
</comment>
<evidence type="ECO:0000313" key="4">
    <source>
        <dbReference type="EMBL" id="KAK5084930.1"/>
    </source>
</evidence>
<keyword evidence="3" id="KW-0653">Protein transport</keyword>